<feature type="domain" description="HTH lysR-type" evidence="5">
    <location>
        <begin position="3"/>
        <end position="60"/>
    </location>
</feature>
<evidence type="ECO:0000256" key="3">
    <source>
        <dbReference type="ARBA" id="ARBA00023125"/>
    </source>
</evidence>
<evidence type="ECO:0000259" key="5">
    <source>
        <dbReference type="PROSITE" id="PS50931"/>
    </source>
</evidence>
<comment type="similarity">
    <text evidence="1">Belongs to the LysR transcriptional regulatory family.</text>
</comment>
<dbReference type="Gene3D" id="3.40.190.290">
    <property type="match status" value="1"/>
</dbReference>
<evidence type="ECO:0000313" key="7">
    <source>
        <dbReference type="Proteomes" id="UP001195660"/>
    </source>
</evidence>
<dbReference type="SUPFAM" id="SSF53850">
    <property type="entry name" value="Periplasmic binding protein-like II"/>
    <property type="match status" value="1"/>
</dbReference>
<dbReference type="InterPro" id="IPR000847">
    <property type="entry name" value="LysR_HTH_N"/>
</dbReference>
<dbReference type="PROSITE" id="PS50931">
    <property type="entry name" value="HTH_LYSR"/>
    <property type="match status" value="1"/>
</dbReference>
<organism evidence="6 7">
    <name type="scientific">Deefgea chitinilytica</name>
    <dbReference type="NCBI Taxonomy" id="570276"/>
    <lineage>
        <taxon>Bacteria</taxon>
        <taxon>Pseudomonadati</taxon>
        <taxon>Pseudomonadota</taxon>
        <taxon>Betaproteobacteria</taxon>
        <taxon>Neisseriales</taxon>
        <taxon>Chitinibacteraceae</taxon>
        <taxon>Deefgea</taxon>
    </lineage>
</organism>
<evidence type="ECO:0000313" key="6">
    <source>
        <dbReference type="EMBL" id="MBM5571049.1"/>
    </source>
</evidence>
<dbReference type="Pfam" id="PF03466">
    <property type="entry name" value="LysR_substrate"/>
    <property type="match status" value="1"/>
</dbReference>
<keyword evidence="2" id="KW-0805">Transcription regulation</keyword>
<dbReference type="InterPro" id="IPR036388">
    <property type="entry name" value="WH-like_DNA-bd_sf"/>
</dbReference>
<keyword evidence="3" id="KW-0238">DNA-binding</keyword>
<keyword evidence="7" id="KW-1185">Reference proteome</keyword>
<evidence type="ECO:0000256" key="4">
    <source>
        <dbReference type="ARBA" id="ARBA00023163"/>
    </source>
</evidence>
<dbReference type="EMBL" id="WOFE01000001">
    <property type="protein sequence ID" value="MBM5571049.1"/>
    <property type="molecule type" value="Genomic_DNA"/>
</dbReference>
<dbReference type="InterPro" id="IPR005119">
    <property type="entry name" value="LysR_subst-bd"/>
</dbReference>
<reference evidence="6 7" key="1">
    <citation type="submission" date="2019-11" db="EMBL/GenBank/DDBJ databases">
        <title>Novel Deefgea species.</title>
        <authorList>
            <person name="Han J.-H."/>
        </authorList>
    </citation>
    <scope>NUCLEOTIDE SEQUENCE [LARGE SCALE GENOMIC DNA]</scope>
    <source>
        <strain evidence="6 7">LMG 24817</strain>
    </source>
</reference>
<proteinExistence type="inferred from homology"/>
<dbReference type="SUPFAM" id="SSF46785">
    <property type="entry name" value="Winged helix' DNA-binding domain"/>
    <property type="match status" value="1"/>
</dbReference>
<name>A0ABS2CA79_9NEIS</name>
<dbReference type="Proteomes" id="UP001195660">
    <property type="component" value="Unassembled WGS sequence"/>
</dbReference>
<keyword evidence="4" id="KW-0804">Transcription</keyword>
<sequence>MRLSLEALEILDAIARRGSFAAAAAEVHRVPSAVTYMVRKLEDDLGVEIFDRSGHRAQLTSAGVALLNEGRHLLLAANELECRIKRVATGWETELVIAVDTVLPMELLFPMIAEFDALQSGTRLRFIQESLGGSWEALQERRADLIIGAISHLGGNASTQSSQILGELHSVFAVAPTHPLAQAPEPLAAPLIQQHRAIVVPDSSRNLLPYTIGLLSGQETLRVPDMQHKVAAQIAGLGCGYLPLALAAEALADGRLLAKAVAEVNAPIRMCFAWRNNGVGHALKWWLDFLAQEQSIKQWLAVGTAGADNS</sequence>
<comment type="caution">
    <text evidence="6">The sequence shown here is derived from an EMBL/GenBank/DDBJ whole genome shotgun (WGS) entry which is preliminary data.</text>
</comment>
<dbReference type="Gene3D" id="1.10.10.10">
    <property type="entry name" value="Winged helix-like DNA-binding domain superfamily/Winged helix DNA-binding domain"/>
    <property type="match status" value="1"/>
</dbReference>
<dbReference type="PANTHER" id="PTHR30126:SF4">
    <property type="entry name" value="LYSR FAMILY TRANSCRIPTIONAL REGULATOR"/>
    <property type="match status" value="1"/>
</dbReference>
<accession>A0ABS2CA79</accession>
<dbReference type="Pfam" id="PF00126">
    <property type="entry name" value="HTH_1"/>
    <property type="match status" value="1"/>
</dbReference>
<dbReference type="PANTHER" id="PTHR30126">
    <property type="entry name" value="HTH-TYPE TRANSCRIPTIONAL REGULATOR"/>
    <property type="match status" value="1"/>
</dbReference>
<protein>
    <submittedName>
        <fullName evidence="6">LysR family transcriptional regulator</fullName>
    </submittedName>
</protein>
<evidence type="ECO:0000256" key="1">
    <source>
        <dbReference type="ARBA" id="ARBA00009437"/>
    </source>
</evidence>
<evidence type="ECO:0000256" key="2">
    <source>
        <dbReference type="ARBA" id="ARBA00023015"/>
    </source>
</evidence>
<dbReference type="InterPro" id="IPR036390">
    <property type="entry name" value="WH_DNA-bd_sf"/>
</dbReference>
<gene>
    <name evidence="6" type="ORF">GM173_05575</name>
</gene>